<comment type="caution">
    <text evidence="2">The sequence shown here is derived from an EMBL/GenBank/DDBJ whole genome shotgun (WGS) entry which is preliminary data.</text>
</comment>
<organism evidence="2 3">
    <name type="scientific">Rotaria socialis</name>
    <dbReference type="NCBI Taxonomy" id="392032"/>
    <lineage>
        <taxon>Eukaryota</taxon>
        <taxon>Metazoa</taxon>
        <taxon>Spiralia</taxon>
        <taxon>Gnathifera</taxon>
        <taxon>Rotifera</taxon>
        <taxon>Eurotatoria</taxon>
        <taxon>Bdelloidea</taxon>
        <taxon>Philodinida</taxon>
        <taxon>Philodinidae</taxon>
        <taxon>Rotaria</taxon>
    </lineage>
</organism>
<accession>A0A821SN77</accession>
<dbReference type="EMBL" id="CAJOBR010007156">
    <property type="protein sequence ID" value="CAF4857945.1"/>
    <property type="molecule type" value="Genomic_DNA"/>
</dbReference>
<sequence length="1142" mass="134974">MSTINKYELLKTEGAWNDRMKYVLSLSDKTEIEQYLRQSTSYEDLQMLIFLSKSTKNEKNLFDIFKTDSLPIIQRIIAGKGWLKIQRDEQKIYEFILETMNDRNISRFFKHKILDNLHRIDCLKKSSSFFYNLACRLTESYHHDQYNLDAHLVPFCSKDQILNLLSRWSIERLEQIDSSSLFRSRLIHYQPLIIIHLIQCDLNEKRINNEKFSNYFHENNRLLSLLARKQAKAILRLTIEYMNQLEKHKRLLPYFIELNQNYLFKKVPDEMIELITIVASNQPGTIKYQTTWNAEGSDLYSFAFPRSFSVDHYTRLFFALYDTCKWSENHTIRLLHCVLECSKRYSGLYSSRKRRKWLLDIVINERIGKELFIDKLLKEGNEETLLLFEEYTEITTPLSLYLISQYETNKTVSASHRLSLIRYQFMTKDIFDQFLTLFYQTNSNVKQREQNYLLFLQCAVSTNDEQVKNVLQWIQKRCTNERLAIIENFLDSLSRYNNRFHLKILPNNFEIIEAIIELAINHLQKTAYTLQIIIDKIFLLNDIVQQIALRSRQHSLLIDKLVEDDKCVTFEKLSNEATKLATNLKAETKNIKLPGLSIHVLNCSFHYLTGKQQEHITKIILHDFLQDKEVTNPKKLKSLRVLHRLTHTYDQSLRWLVLSQKNISNDIDPLDHIIICLPVTFDLTTQQLLKQFHFLKMKLNASNAKYISDAMLTISRRLPDKIFLKHYLDLVCNEQFQKLGITANKEILRLLNEYTSDSSLLKSVIKPLWDSRPHEDVRACLILTSLNFINKLQSKEDKTLVWKILEEAADDNYLPVVQSLFSAHRGSSRWPLSRLITSSDDNFQTFINRIQFRILDHPTSLEARLWAWANIDCEHCDVQNLIEKVKQLCVQFDKNANTLWENAFNKIISYYKQQKISSSNEIIDIIKKLVSIRAEVDSKENAIDNQHDLPVYHRIHRILTILIDRINQFDNEKKLSFRSLAPIILQFDKTFTLTIGTLLIKIAQNRDDLKAMLIFFQENLSENYFENILIRLAEILSNKKSNGFVQQLTVNEKLDLAQWFIKEKDCGLFVFDLLKSHVFNQPGADREQCQTLLRQMRQSENLFLRQQALEYTVRWKRKREKHQRQRNKLSVPNASSDPDTSD</sequence>
<feature type="non-terminal residue" evidence="2">
    <location>
        <position position="1"/>
    </location>
</feature>
<gene>
    <name evidence="2" type="ORF">QYT958_LOCUS27687</name>
</gene>
<dbReference type="AlphaFoldDB" id="A0A821SN77"/>
<protein>
    <submittedName>
        <fullName evidence="2">Uncharacterized protein</fullName>
    </submittedName>
</protein>
<evidence type="ECO:0000313" key="2">
    <source>
        <dbReference type="EMBL" id="CAF4857945.1"/>
    </source>
</evidence>
<dbReference type="Proteomes" id="UP000663848">
    <property type="component" value="Unassembled WGS sequence"/>
</dbReference>
<reference evidence="2" key="1">
    <citation type="submission" date="2021-02" db="EMBL/GenBank/DDBJ databases">
        <authorList>
            <person name="Nowell W R."/>
        </authorList>
    </citation>
    <scope>NUCLEOTIDE SEQUENCE</scope>
</reference>
<feature type="region of interest" description="Disordered" evidence="1">
    <location>
        <begin position="1118"/>
        <end position="1142"/>
    </location>
</feature>
<evidence type="ECO:0000256" key="1">
    <source>
        <dbReference type="SAM" id="MobiDB-lite"/>
    </source>
</evidence>
<feature type="compositionally biased region" description="Polar residues" evidence="1">
    <location>
        <begin position="1128"/>
        <end position="1142"/>
    </location>
</feature>
<proteinExistence type="predicted"/>
<feature type="compositionally biased region" description="Basic residues" evidence="1">
    <location>
        <begin position="1118"/>
        <end position="1127"/>
    </location>
</feature>
<name>A0A821SN77_9BILA</name>
<evidence type="ECO:0000313" key="3">
    <source>
        <dbReference type="Proteomes" id="UP000663848"/>
    </source>
</evidence>